<reference evidence="1 2" key="1">
    <citation type="submission" date="2021-06" db="EMBL/GenBank/DDBJ databases">
        <authorList>
            <person name="Palmer J.M."/>
        </authorList>
    </citation>
    <scope>NUCLEOTIDE SEQUENCE [LARGE SCALE GENOMIC DNA]</scope>
    <source>
        <strain evidence="1 2">XC_2019</strain>
        <tissue evidence="1">Muscle</tissue>
    </source>
</reference>
<name>A0ABV0RI35_9TELE</name>
<dbReference type="Proteomes" id="UP001434883">
    <property type="component" value="Unassembled WGS sequence"/>
</dbReference>
<evidence type="ECO:0000313" key="1">
    <source>
        <dbReference type="EMBL" id="MEQ2207829.1"/>
    </source>
</evidence>
<evidence type="ECO:0000313" key="2">
    <source>
        <dbReference type="Proteomes" id="UP001434883"/>
    </source>
</evidence>
<proteinExistence type="predicted"/>
<comment type="caution">
    <text evidence="1">The sequence shown here is derived from an EMBL/GenBank/DDBJ whole genome shotgun (WGS) entry which is preliminary data.</text>
</comment>
<gene>
    <name evidence="1" type="ORF">XENOCAPTIV_019349</name>
</gene>
<keyword evidence="2" id="KW-1185">Reference proteome</keyword>
<dbReference type="EMBL" id="JAHRIN010046109">
    <property type="protein sequence ID" value="MEQ2207829.1"/>
    <property type="molecule type" value="Genomic_DNA"/>
</dbReference>
<accession>A0ABV0RI35</accession>
<protein>
    <submittedName>
        <fullName evidence="1">Uncharacterized protein</fullName>
    </submittedName>
</protein>
<sequence>MFTTWKNSSILSISNINQSVVHVAEFLTDTERASEQWGQFSCKISQCIRPWVRLNSNKITDIKGRMTVSQVIVVFLSFVAEVQSSSGVVMSIPEGGFQSLWIGQARVGMDDYACHTIPYHTNFIYKALYTPTGPKCCTQS</sequence>
<organism evidence="1 2">
    <name type="scientific">Xenoophorus captivus</name>
    <dbReference type="NCBI Taxonomy" id="1517983"/>
    <lineage>
        <taxon>Eukaryota</taxon>
        <taxon>Metazoa</taxon>
        <taxon>Chordata</taxon>
        <taxon>Craniata</taxon>
        <taxon>Vertebrata</taxon>
        <taxon>Euteleostomi</taxon>
        <taxon>Actinopterygii</taxon>
        <taxon>Neopterygii</taxon>
        <taxon>Teleostei</taxon>
        <taxon>Neoteleostei</taxon>
        <taxon>Acanthomorphata</taxon>
        <taxon>Ovalentaria</taxon>
        <taxon>Atherinomorphae</taxon>
        <taxon>Cyprinodontiformes</taxon>
        <taxon>Goodeidae</taxon>
        <taxon>Xenoophorus</taxon>
    </lineage>
</organism>